<comment type="catalytic activity">
    <reaction evidence="15">
        <text>2 a Fe(II)-siderophore + NADP(+) + H(+) = 2 a Fe(III)-siderophore + NADPH</text>
        <dbReference type="Rhea" id="RHEA:28795"/>
        <dbReference type="Rhea" id="RHEA-COMP:11342"/>
        <dbReference type="Rhea" id="RHEA-COMP:11344"/>
        <dbReference type="ChEBI" id="CHEBI:15378"/>
        <dbReference type="ChEBI" id="CHEBI:29033"/>
        <dbReference type="ChEBI" id="CHEBI:29034"/>
        <dbReference type="ChEBI" id="CHEBI:57783"/>
        <dbReference type="ChEBI" id="CHEBI:58349"/>
        <dbReference type="EC" id="1.16.1.9"/>
    </reaction>
</comment>
<dbReference type="PANTHER" id="PTHR32361:SF9">
    <property type="entry name" value="FERRIC REDUCTASE TRANSMEMBRANE COMPONENT 3-RELATED"/>
    <property type="match status" value="1"/>
</dbReference>
<accession>A0A1E3Q1S0</accession>
<evidence type="ECO:0000313" key="19">
    <source>
        <dbReference type="Proteomes" id="UP000094385"/>
    </source>
</evidence>
<dbReference type="Pfam" id="PF01794">
    <property type="entry name" value="Ferric_reduct"/>
    <property type="match status" value="1"/>
</dbReference>
<evidence type="ECO:0000256" key="15">
    <source>
        <dbReference type="ARBA" id="ARBA00048483"/>
    </source>
</evidence>
<dbReference type="GO" id="GO:0052851">
    <property type="term" value="F:ferric-chelate reductase (NADPH) activity"/>
    <property type="evidence" value="ECO:0007669"/>
    <property type="project" value="UniProtKB-EC"/>
</dbReference>
<name>A0A1E3Q1S0_LIPST</name>
<dbReference type="GO" id="GO:0015677">
    <property type="term" value="P:copper ion import"/>
    <property type="evidence" value="ECO:0007669"/>
    <property type="project" value="TreeGrafter"/>
</dbReference>
<evidence type="ECO:0000313" key="18">
    <source>
        <dbReference type="EMBL" id="ODQ71092.1"/>
    </source>
</evidence>
<evidence type="ECO:0000259" key="17">
    <source>
        <dbReference type="PROSITE" id="PS51384"/>
    </source>
</evidence>
<organism evidence="18 19">
    <name type="scientific">Lipomyces starkeyi NRRL Y-11557</name>
    <dbReference type="NCBI Taxonomy" id="675824"/>
    <lineage>
        <taxon>Eukaryota</taxon>
        <taxon>Fungi</taxon>
        <taxon>Dikarya</taxon>
        <taxon>Ascomycota</taxon>
        <taxon>Saccharomycotina</taxon>
        <taxon>Lipomycetes</taxon>
        <taxon>Lipomycetales</taxon>
        <taxon>Lipomycetaceae</taxon>
        <taxon>Lipomyces</taxon>
    </lineage>
</organism>
<dbReference type="CDD" id="cd06186">
    <property type="entry name" value="NOX_Duox_like_FAD_NADP"/>
    <property type="match status" value="1"/>
</dbReference>
<dbReference type="GO" id="GO:0005886">
    <property type="term" value="C:plasma membrane"/>
    <property type="evidence" value="ECO:0007669"/>
    <property type="project" value="UniProtKB-SubCell"/>
</dbReference>
<evidence type="ECO:0000256" key="8">
    <source>
        <dbReference type="ARBA" id="ARBA00022827"/>
    </source>
</evidence>
<evidence type="ECO:0000256" key="3">
    <source>
        <dbReference type="ARBA" id="ARBA00012668"/>
    </source>
</evidence>
<dbReference type="STRING" id="675824.A0A1E3Q1S0"/>
<feature type="transmembrane region" description="Helical" evidence="16">
    <location>
        <begin position="215"/>
        <end position="234"/>
    </location>
</feature>
<dbReference type="InterPro" id="IPR017938">
    <property type="entry name" value="Riboflavin_synthase-like_b-brl"/>
</dbReference>
<evidence type="ECO:0000256" key="5">
    <source>
        <dbReference type="ARBA" id="ARBA00022475"/>
    </source>
</evidence>
<dbReference type="Gene3D" id="3.40.50.80">
    <property type="entry name" value="Nucleotide-binding domain of ferredoxin-NADP reductase (FNR) module"/>
    <property type="match status" value="1"/>
</dbReference>
<dbReference type="InterPro" id="IPR013121">
    <property type="entry name" value="Fe_red_NAD-bd_6"/>
</dbReference>
<evidence type="ECO:0000256" key="10">
    <source>
        <dbReference type="ARBA" id="ARBA00022989"/>
    </source>
</evidence>
<comment type="subcellular location">
    <subcellularLocation>
        <location evidence="1">Cell membrane</location>
        <topology evidence="1">Multi-pass membrane protein</topology>
    </subcellularLocation>
</comment>
<evidence type="ECO:0000256" key="2">
    <source>
        <dbReference type="ARBA" id="ARBA00006278"/>
    </source>
</evidence>
<keyword evidence="7 16" id="KW-0812">Transmembrane</keyword>
<keyword evidence="10 16" id="KW-1133">Transmembrane helix</keyword>
<evidence type="ECO:0000256" key="13">
    <source>
        <dbReference type="ARBA" id="ARBA00023136"/>
    </source>
</evidence>
<keyword evidence="4" id="KW-0813">Transport</keyword>
<gene>
    <name evidence="18" type="ORF">LIPSTDRAFT_56348</name>
</gene>
<keyword evidence="6" id="KW-0285">Flavoprotein</keyword>
<dbReference type="OrthoDB" id="167398at2759"/>
<keyword evidence="14" id="KW-0325">Glycoprotein</keyword>
<keyword evidence="5" id="KW-1003">Cell membrane</keyword>
<evidence type="ECO:0000256" key="6">
    <source>
        <dbReference type="ARBA" id="ARBA00022630"/>
    </source>
</evidence>
<reference evidence="18 19" key="1">
    <citation type="journal article" date="2016" name="Proc. Natl. Acad. Sci. U.S.A.">
        <title>Comparative genomics of biotechnologically important yeasts.</title>
        <authorList>
            <person name="Riley R."/>
            <person name="Haridas S."/>
            <person name="Wolfe K.H."/>
            <person name="Lopes M.R."/>
            <person name="Hittinger C.T."/>
            <person name="Goeker M."/>
            <person name="Salamov A.A."/>
            <person name="Wisecaver J.H."/>
            <person name="Long T.M."/>
            <person name="Calvey C.H."/>
            <person name="Aerts A.L."/>
            <person name="Barry K.W."/>
            <person name="Choi C."/>
            <person name="Clum A."/>
            <person name="Coughlan A.Y."/>
            <person name="Deshpande S."/>
            <person name="Douglass A.P."/>
            <person name="Hanson S.J."/>
            <person name="Klenk H.-P."/>
            <person name="LaButti K.M."/>
            <person name="Lapidus A."/>
            <person name="Lindquist E.A."/>
            <person name="Lipzen A.M."/>
            <person name="Meier-Kolthoff J.P."/>
            <person name="Ohm R.A."/>
            <person name="Otillar R.P."/>
            <person name="Pangilinan J.L."/>
            <person name="Peng Y."/>
            <person name="Rokas A."/>
            <person name="Rosa C.A."/>
            <person name="Scheuner C."/>
            <person name="Sibirny A.A."/>
            <person name="Slot J.C."/>
            <person name="Stielow J.B."/>
            <person name="Sun H."/>
            <person name="Kurtzman C.P."/>
            <person name="Blackwell M."/>
            <person name="Grigoriev I.V."/>
            <person name="Jeffries T.W."/>
        </authorList>
    </citation>
    <scope>NUCLEOTIDE SEQUENCE [LARGE SCALE GENOMIC DNA]</scope>
    <source>
        <strain evidence="18 19">NRRL Y-11557</strain>
    </source>
</reference>
<keyword evidence="9" id="KW-0249">Electron transport</keyword>
<dbReference type="EC" id="1.16.1.9" evidence="3"/>
<feature type="transmembrane region" description="Helical" evidence="16">
    <location>
        <begin position="63"/>
        <end position="84"/>
    </location>
</feature>
<sequence>MLLGFGRLITLRLYPRKGSRPLSVVSKFREHVTLPTTFGGKHIEPQRIGKVPVNVIPTRWQTIVVFFFIALNIIFLFVDMWTVPNNTVYYTDALMTARNIGDRAALLGLALFPILFLFGGRNNVLLFFTGWSFETFNVFHRWIGRMMFVNFAVHGWSFTYYYRHMGEYKGESNFAYWKEQILDDRDDYIGIVAITLIGIILVQACYVLRHHWYEVFLVLHIATVISFFATAWHHVKPHNYMEYFYACVAVWAFDRFIRLGRILLAGPFSKANISVYGDAVYVAVKPAVHFQPKPGQYAFLYVLRHNFWESHPFSIMETRDKHYVFVAKAHNGLTKKIHNSVTKQDGNAAVNVWIEGPYGDSYPIARYETVLLVAGGIGITAIMSYALDLKRRNTPQDVRLYWMVREQGSLKWVQDQLQELTEGGLIDIHIYVTGETEEIDEKTHSESESTSISDLSEKNNAVVSKLHMKYNQRPDMRSVIGDTVRNAEGSVAVVSCGPGSLADVCRNAVTENVDKGTGRVDYFEDAFSWA</sequence>
<evidence type="ECO:0000256" key="9">
    <source>
        <dbReference type="ARBA" id="ARBA00022982"/>
    </source>
</evidence>
<feature type="transmembrane region" description="Helical" evidence="16">
    <location>
        <begin position="142"/>
        <end position="162"/>
    </location>
</feature>
<keyword evidence="13 16" id="KW-0472">Membrane</keyword>
<dbReference type="InterPro" id="IPR017927">
    <property type="entry name" value="FAD-bd_FR_type"/>
</dbReference>
<protein>
    <recommendedName>
        <fullName evidence="3">ferric-chelate reductase (NADPH)</fullName>
        <ecNumber evidence="3">1.16.1.9</ecNumber>
    </recommendedName>
</protein>
<dbReference type="Proteomes" id="UP000094385">
    <property type="component" value="Unassembled WGS sequence"/>
</dbReference>
<dbReference type="SUPFAM" id="SSF52343">
    <property type="entry name" value="Ferredoxin reductase-like, C-terminal NADP-linked domain"/>
    <property type="match status" value="1"/>
</dbReference>
<keyword evidence="19" id="KW-1185">Reference proteome</keyword>
<proteinExistence type="inferred from homology"/>
<dbReference type="PROSITE" id="PS51384">
    <property type="entry name" value="FAD_FR"/>
    <property type="match status" value="1"/>
</dbReference>
<dbReference type="InterPro" id="IPR013130">
    <property type="entry name" value="Fe3_Rdtase_TM_dom"/>
</dbReference>
<dbReference type="AlphaFoldDB" id="A0A1E3Q1S0"/>
<dbReference type="InterPro" id="IPR039261">
    <property type="entry name" value="FNR_nucleotide-bd"/>
</dbReference>
<comment type="similarity">
    <text evidence="2">Belongs to the ferric reductase (FRE) family.</text>
</comment>
<dbReference type="SFLD" id="SFLDG01168">
    <property type="entry name" value="Ferric_reductase_subgroup_(FRE"/>
    <property type="match status" value="1"/>
</dbReference>
<evidence type="ECO:0000256" key="1">
    <source>
        <dbReference type="ARBA" id="ARBA00004651"/>
    </source>
</evidence>
<evidence type="ECO:0000256" key="11">
    <source>
        <dbReference type="ARBA" id="ARBA00023002"/>
    </source>
</evidence>
<feature type="transmembrane region" description="Helical" evidence="16">
    <location>
        <begin position="188"/>
        <end position="208"/>
    </location>
</feature>
<dbReference type="SFLD" id="SFLDS00052">
    <property type="entry name" value="Ferric_Reductase_Domain"/>
    <property type="match status" value="1"/>
</dbReference>
<dbReference type="PANTHER" id="PTHR32361">
    <property type="entry name" value="FERRIC/CUPRIC REDUCTASE TRANSMEMBRANE COMPONENT"/>
    <property type="match status" value="1"/>
</dbReference>
<dbReference type="EMBL" id="KV454298">
    <property type="protein sequence ID" value="ODQ71092.1"/>
    <property type="molecule type" value="Genomic_DNA"/>
</dbReference>
<dbReference type="InterPro" id="IPR051410">
    <property type="entry name" value="Ferric/Cupric_Reductase"/>
</dbReference>
<dbReference type="Pfam" id="PF08022">
    <property type="entry name" value="FAD_binding_8"/>
    <property type="match status" value="1"/>
</dbReference>
<dbReference type="InterPro" id="IPR013112">
    <property type="entry name" value="FAD-bd_8"/>
</dbReference>
<dbReference type="SUPFAM" id="SSF63380">
    <property type="entry name" value="Riboflavin synthase domain-like"/>
    <property type="match status" value="1"/>
</dbReference>
<evidence type="ECO:0000256" key="14">
    <source>
        <dbReference type="ARBA" id="ARBA00023180"/>
    </source>
</evidence>
<evidence type="ECO:0000256" key="7">
    <source>
        <dbReference type="ARBA" id="ARBA00022692"/>
    </source>
</evidence>
<keyword evidence="12" id="KW-0406">Ion transport</keyword>
<keyword evidence="11" id="KW-0560">Oxidoreductase</keyword>
<feature type="domain" description="FAD-binding FR-type" evidence="17">
    <location>
        <begin position="255"/>
        <end position="364"/>
    </location>
</feature>
<dbReference type="GO" id="GO:0006826">
    <property type="term" value="P:iron ion transport"/>
    <property type="evidence" value="ECO:0007669"/>
    <property type="project" value="TreeGrafter"/>
</dbReference>
<evidence type="ECO:0000256" key="4">
    <source>
        <dbReference type="ARBA" id="ARBA00022448"/>
    </source>
</evidence>
<feature type="transmembrane region" description="Helical" evidence="16">
    <location>
        <begin position="104"/>
        <end position="130"/>
    </location>
</feature>
<keyword evidence="8" id="KW-0274">FAD</keyword>
<dbReference type="Pfam" id="PF08030">
    <property type="entry name" value="NAD_binding_6"/>
    <property type="match status" value="1"/>
</dbReference>
<evidence type="ECO:0000256" key="12">
    <source>
        <dbReference type="ARBA" id="ARBA00023065"/>
    </source>
</evidence>
<evidence type="ECO:0000256" key="16">
    <source>
        <dbReference type="SAM" id="Phobius"/>
    </source>
</evidence>
<dbReference type="GO" id="GO:0006879">
    <property type="term" value="P:intracellular iron ion homeostasis"/>
    <property type="evidence" value="ECO:0007669"/>
    <property type="project" value="TreeGrafter"/>
</dbReference>